<dbReference type="KEGG" id="bvz:BRAD3257_1050"/>
<evidence type="ECO:0000256" key="5">
    <source>
        <dbReference type="ARBA" id="ARBA00022764"/>
    </source>
</evidence>
<keyword evidence="4 7" id="KW-0732">Signal</keyword>
<dbReference type="GO" id="GO:0005576">
    <property type="term" value="C:extracellular region"/>
    <property type="evidence" value="ECO:0007669"/>
    <property type="project" value="TreeGrafter"/>
</dbReference>
<dbReference type="FunFam" id="3.40.190.10:FF:000052">
    <property type="entry name" value="Amino acid ABC transporter substrate-binding protein"/>
    <property type="match status" value="1"/>
</dbReference>
<dbReference type="Pfam" id="PF00497">
    <property type="entry name" value="SBP_bac_3"/>
    <property type="match status" value="1"/>
</dbReference>
<sequence length="316" mass="34455">MHPGRIIRKAKKNVKHFRHIGLALAATFVVSQAGAQELTGTLKNIKDTGAITLGFRDSSIPFSYLDDNQKPVGFAMDICYKIVEAVKKELKLDKLEVKLNPVTSATRIPLMANGTIDLECGSTTNNAERQKQVAFTNTHFLTASRYVFKKSSGLKSIDDLKGKTVVSTAGTTNIKQLTEANVAKGLGANIIPAKDHAEAFLMVETDRAVAFVMDDILLASLVAGSKNPDDYAVSKDAFSKPEPYGIMLRKDDPAFKKVVDAATAALYTSGEAEKIYNKWFTQKIPPKGLNLNTPISAELKNEFAKPTDSPNPDDYK</sequence>
<evidence type="ECO:0000313" key="10">
    <source>
        <dbReference type="Proteomes" id="UP000246085"/>
    </source>
</evidence>
<dbReference type="PANTHER" id="PTHR30085:SF2">
    <property type="entry name" value="GLUTAMATE_ASPARTATE IMPORT SOLUTE-BINDING PROTEIN"/>
    <property type="match status" value="1"/>
</dbReference>
<evidence type="ECO:0000256" key="3">
    <source>
        <dbReference type="ARBA" id="ARBA00022448"/>
    </source>
</evidence>
<evidence type="ECO:0000313" key="9">
    <source>
        <dbReference type="EMBL" id="SPP92192.1"/>
    </source>
</evidence>
<dbReference type="SMART" id="SM00062">
    <property type="entry name" value="PBPb"/>
    <property type="match status" value="1"/>
</dbReference>
<dbReference type="Proteomes" id="UP000246085">
    <property type="component" value="Chromosome BRAD3257"/>
</dbReference>
<evidence type="ECO:0000259" key="8">
    <source>
        <dbReference type="SMART" id="SM00062"/>
    </source>
</evidence>
<dbReference type="Gene3D" id="3.40.190.10">
    <property type="entry name" value="Periplasmic binding protein-like II"/>
    <property type="match status" value="2"/>
</dbReference>
<dbReference type="InterPro" id="IPR001638">
    <property type="entry name" value="Solute-binding_3/MltF_N"/>
</dbReference>
<dbReference type="AlphaFoldDB" id="A0A2U3PSS6"/>
<dbReference type="GO" id="GO:0030288">
    <property type="term" value="C:outer membrane-bounded periplasmic space"/>
    <property type="evidence" value="ECO:0007669"/>
    <property type="project" value="TreeGrafter"/>
</dbReference>
<feature type="domain" description="Solute-binding protein family 3/N-terminal" evidence="8">
    <location>
        <begin position="50"/>
        <end position="283"/>
    </location>
</feature>
<dbReference type="CDD" id="cd13688">
    <property type="entry name" value="PBP2_GltI_DEBP"/>
    <property type="match status" value="1"/>
</dbReference>
<evidence type="ECO:0000256" key="2">
    <source>
        <dbReference type="ARBA" id="ARBA00010333"/>
    </source>
</evidence>
<reference evidence="9 10" key="1">
    <citation type="submission" date="2018-03" db="EMBL/GenBank/DDBJ databases">
        <authorList>
            <person name="Gully D."/>
        </authorList>
    </citation>
    <scope>NUCLEOTIDE SEQUENCE [LARGE SCALE GENOMIC DNA]</scope>
    <source>
        <strain evidence="9">ORS3257</strain>
    </source>
</reference>
<protein>
    <submittedName>
        <fullName evidence="9">Glutamate and aspartate transporter subunit periplasmic-binding component of ABC superfamily</fullName>
    </submittedName>
</protein>
<dbReference type="EMBL" id="LS398110">
    <property type="protein sequence ID" value="SPP92192.1"/>
    <property type="molecule type" value="Genomic_DNA"/>
</dbReference>
<dbReference type="InterPro" id="IPR051455">
    <property type="entry name" value="Bact_solute-bind_prot3"/>
</dbReference>
<organism evidence="9 10">
    <name type="scientific">Bradyrhizobium vignae</name>
    <dbReference type="NCBI Taxonomy" id="1549949"/>
    <lineage>
        <taxon>Bacteria</taxon>
        <taxon>Pseudomonadati</taxon>
        <taxon>Pseudomonadota</taxon>
        <taxon>Alphaproteobacteria</taxon>
        <taxon>Hyphomicrobiales</taxon>
        <taxon>Nitrobacteraceae</taxon>
        <taxon>Bradyrhizobium</taxon>
    </lineage>
</organism>
<accession>A0A2U3PSS6</accession>
<dbReference type="GO" id="GO:0006865">
    <property type="term" value="P:amino acid transport"/>
    <property type="evidence" value="ECO:0007669"/>
    <property type="project" value="UniProtKB-KW"/>
</dbReference>
<evidence type="ECO:0000256" key="7">
    <source>
        <dbReference type="SAM" id="SignalP"/>
    </source>
</evidence>
<dbReference type="SUPFAM" id="SSF53850">
    <property type="entry name" value="Periplasmic binding protein-like II"/>
    <property type="match status" value="1"/>
</dbReference>
<gene>
    <name evidence="9" type="primary">gltI</name>
    <name evidence="9" type="ORF">BRAD3257_1050</name>
</gene>
<comment type="similarity">
    <text evidence="2">Belongs to the bacterial solute-binding protein 3 family.</text>
</comment>
<keyword evidence="5" id="KW-0574">Periplasm</keyword>
<feature type="signal peptide" evidence="7">
    <location>
        <begin position="1"/>
        <end position="35"/>
    </location>
</feature>
<feature type="chain" id="PRO_5015681717" evidence="7">
    <location>
        <begin position="36"/>
        <end position="316"/>
    </location>
</feature>
<evidence type="ECO:0000256" key="6">
    <source>
        <dbReference type="ARBA" id="ARBA00022970"/>
    </source>
</evidence>
<keyword evidence="6" id="KW-0029">Amino-acid transport</keyword>
<evidence type="ECO:0000256" key="4">
    <source>
        <dbReference type="ARBA" id="ARBA00022729"/>
    </source>
</evidence>
<evidence type="ECO:0000256" key="1">
    <source>
        <dbReference type="ARBA" id="ARBA00004418"/>
    </source>
</evidence>
<name>A0A2U3PSS6_9BRAD</name>
<dbReference type="PANTHER" id="PTHR30085">
    <property type="entry name" value="AMINO ACID ABC TRANSPORTER PERMEASE"/>
    <property type="match status" value="1"/>
</dbReference>
<comment type="subcellular location">
    <subcellularLocation>
        <location evidence="1">Periplasm</location>
    </subcellularLocation>
</comment>
<keyword evidence="3" id="KW-0813">Transport</keyword>
<proteinExistence type="inferred from homology"/>